<sequence>MKKKLMAGFTSAALLASIPVNVLAEPAQKWQNVNVNELLHEQNGSLFNSENYDFVKYSQIESKLNELAKKSKRVSVKKSTYQSSQGHAMFTVEIADSKVKGKEGHQKGLRKKMLKSPEKAQDFLKKHPDFKVPVMINGSIHGTEFIGTDAVLQLVERFALDNDPETKEILNDHILIFNVVSNPDGRIDATRFNGKGIDLNRDFITQSQPETKHVVDLITEWNPMVFLDLHGYVKNYGGAKHPGLIEPCTPPHNPNYEYDLFSKWAMDQAKSMENEIVSQRANYENTNTATSRVDYKGMEGTYIPQRDDAAGWDDYPPIFTPMYAMYHGAYGYTLEAPTNDWDGVRWTYDAIIGALKFSGENKNEMIHDQIEVFKRGVNFDHPFHHEGFFPKAYILTDNQEDKTALQKAVEHLQANDITVSKAQQTFSFEGVSYPKGTYIVEMDQAKAGLANTMLWDGEDISNDTPAMYDISAWSLPELWGFEAHQVPANAALTAKTTAVKSVKESGQVIGNGPFAVSNSSVKAVELANSFINRGYEVKRGKDGTFYLPASAKRELSALVKEQPMTVETKSIPKDAQLLQRQIVTILRDGGLNKSQSHAGTLAALKRLGFHVRELTPAEVAKQGLGDTDVFIYSGSSSMISTSLTGGNKGFGLENAAELAAFKGKVTEYIASGGKYIAVGAGASAASRTLGLTNVTVNSGGGNSNGIVKVNYGSHSVTAGYHSTDYGFVYAPAWYTNTGSTDVLASYENSDSYFVAGHWRGTTRTAAKGQPVIVKEKGKDVLLIGLEPGFRDHTDYLFRLLSNSIFTK</sequence>
<dbReference type="RefSeq" id="WP_154307122.1">
    <property type="nucleotide sequence ID" value="NZ_WKKI01000009.1"/>
</dbReference>
<dbReference type="SUPFAM" id="SSF53187">
    <property type="entry name" value="Zn-dependent exopeptidases"/>
    <property type="match status" value="1"/>
</dbReference>
<keyword evidence="5" id="KW-0862">Zinc</keyword>
<dbReference type="PANTHER" id="PTHR11705:SF143">
    <property type="entry name" value="SLL0236 PROTEIN"/>
    <property type="match status" value="1"/>
</dbReference>
<evidence type="ECO:0000313" key="11">
    <source>
        <dbReference type="Proteomes" id="UP000448867"/>
    </source>
</evidence>
<dbReference type="GO" id="GO:0006508">
    <property type="term" value="P:proteolysis"/>
    <property type="evidence" value="ECO:0007669"/>
    <property type="project" value="UniProtKB-KW"/>
</dbReference>
<keyword evidence="4" id="KW-0378">Hydrolase</keyword>
<evidence type="ECO:0000256" key="5">
    <source>
        <dbReference type="ARBA" id="ARBA00022833"/>
    </source>
</evidence>
<evidence type="ECO:0000256" key="6">
    <source>
        <dbReference type="ARBA" id="ARBA00023049"/>
    </source>
</evidence>
<dbReference type="AlphaFoldDB" id="A0A7X2IYT3"/>
<dbReference type="Proteomes" id="UP000448867">
    <property type="component" value="Unassembled WGS sequence"/>
</dbReference>
<proteinExistence type="inferred from homology"/>
<comment type="cofactor">
    <cofactor evidence="1">
        <name>Zn(2+)</name>
        <dbReference type="ChEBI" id="CHEBI:29105"/>
    </cofactor>
</comment>
<keyword evidence="8" id="KW-0732">Signal</keyword>
<dbReference type="OrthoDB" id="9758209at2"/>
<evidence type="ECO:0000259" key="9">
    <source>
        <dbReference type="PROSITE" id="PS52035"/>
    </source>
</evidence>
<dbReference type="GO" id="GO:0005615">
    <property type="term" value="C:extracellular space"/>
    <property type="evidence" value="ECO:0007669"/>
    <property type="project" value="TreeGrafter"/>
</dbReference>
<organism evidence="10 11">
    <name type="scientific">Metabacillus lacus</name>
    <dbReference type="NCBI Taxonomy" id="1983721"/>
    <lineage>
        <taxon>Bacteria</taxon>
        <taxon>Bacillati</taxon>
        <taxon>Bacillota</taxon>
        <taxon>Bacilli</taxon>
        <taxon>Bacillales</taxon>
        <taxon>Bacillaceae</taxon>
        <taxon>Metabacillus</taxon>
    </lineage>
</organism>
<keyword evidence="3" id="KW-0645">Protease</keyword>
<dbReference type="PROSITE" id="PS52035">
    <property type="entry name" value="PEPTIDASE_M14"/>
    <property type="match status" value="1"/>
</dbReference>
<comment type="caution">
    <text evidence="10">The sequence shown here is derived from an EMBL/GenBank/DDBJ whole genome shotgun (WGS) entry which is preliminary data.</text>
</comment>
<accession>A0A7X2IYT3</accession>
<feature type="chain" id="PRO_5030866511" description="Peptidase M14 domain-containing protein" evidence="8">
    <location>
        <begin position="25"/>
        <end position="807"/>
    </location>
</feature>
<comment type="similarity">
    <text evidence="2 7">Belongs to the peptidase M14 family.</text>
</comment>
<evidence type="ECO:0000256" key="7">
    <source>
        <dbReference type="PROSITE-ProRule" id="PRU01379"/>
    </source>
</evidence>
<gene>
    <name evidence="10" type="ORF">GJU40_07330</name>
</gene>
<evidence type="ECO:0000256" key="8">
    <source>
        <dbReference type="SAM" id="SignalP"/>
    </source>
</evidence>
<keyword evidence="6" id="KW-0482">Metalloprotease</keyword>
<dbReference type="EMBL" id="WKKI01000009">
    <property type="protein sequence ID" value="MRX71982.1"/>
    <property type="molecule type" value="Genomic_DNA"/>
</dbReference>
<dbReference type="InterPro" id="IPR000834">
    <property type="entry name" value="Peptidase_M14"/>
</dbReference>
<dbReference type="GO" id="GO:0004181">
    <property type="term" value="F:metallocarboxypeptidase activity"/>
    <property type="evidence" value="ECO:0007669"/>
    <property type="project" value="InterPro"/>
</dbReference>
<dbReference type="SMART" id="SM00631">
    <property type="entry name" value="Zn_pept"/>
    <property type="match status" value="1"/>
</dbReference>
<feature type="domain" description="Peptidase M14" evidence="9">
    <location>
        <begin position="53"/>
        <end position="358"/>
    </location>
</feature>
<dbReference type="GO" id="GO:0008270">
    <property type="term" value="F:zinc ion binding"/>
    <property type="evidence" value="ECO:0007669"/>
    <property type="project" value="InterPro"/>
</dbReference>
<feature type="signal peptide" evidence="8">
    <location>
        <begin position="1"/>
        <end position="24"/>
    </location>
</feature>
<protein>
    <recommendedName>
        <fullName evidence="9">Peptidase M14 domain-containing protein</fullName>
    </recommendedName>
</protein>
<evidence type="ECO:0000256" key="2">
    <source>
        <dbReference type="ARBA" id="ARBA00005988"/>
    </source>
</evidence>
<dbReference type="Gene3D" id="3.40.630.10">
    <property type="entry name" value="Zn peptidases"/>
    <property type="match status" value="1"/>
</dbReference>
<evidence type="ECO:0000256" key="4">
    <source>
        <dbReference type="ARBA" id="ARBA00022801"/>
    </source>
</evidence>
<feature type="active site" description="Proton donor/acceptor" evidence="7">
    <location>
        <position position="335"/>
    </location>
</feature>
<dbReference type="PANTHER" id="PTHR11705">
    <property type="entry name" value="PROTEASE FAMILY M14 CARBOXYPEPTIDASE A,B"/>
    <property type="match status" value="1"/>
</dbReference>
<evidence type="ECO:0000256" key="3">
    <source>
        <dbReference type="ARBA" id="ARBA00022670"/>
    </source>
</evidence>
<keyword evidence="11" id="KW-1185">Reference proteome</keyword>
<name>A0A7X2IYT3_9BACI</name>
<evidence type="ECO:0000313" key="10">
    <source>
        <dbReference type="EMBL" id="MRX71982.1"/>
    </source>
</evidence>
<reference evidence="10 11" key="1">
    <citation type="submission" date="2019-11" db="EMBL/GenBank/DDBJ databases">
        <title>Bacillus lacus genome.</title>
        <authorList>
            <person name="Allen C.J."/>
            <person name="Newman J.D."/>
        </authorList>
    </citation>
    <scope>NUCLEOTIDE SEQUENCE [LARGE SCALE GENOMIC DNA]</scope>
    <source>
        <strain evidence="10 11">KCTC 33946</strain>
    </source>
</reference>
<dbReference type="Pfam" id="PF00246">
    <property type="entry name" value="Peptidase_M14"/>
    <property type="match status" value="1"/>
</dbReference>
<evidence type="ECO:0000256" key="1">
    <source>
        <dbReference type="ARBA" id="ARBA00001947"/>
    </source>
</evidence>